<feature type="transmembrane region" description="Helical" evidence="6">
    <location>
        <begin position="152"/>
        <end position="171"/>
    </location>
</feature>
<feature type="transmembrane region" description="Helical" evidence="6">
    <location>
        <begin position="234"/>
        <end position="252"/>
    </location>
</feature>
<feature type="domain" description="Major facilitator superfamily (MFS) profile" evidence="7">
    <location>
        <begin position="1"/>
        <end position="390"/>
    </location>
</feature>
<dbReference type="InterPro" id="IPR011701">
    <property type="entry name" value="MFS"/>
</dbReference>
<keyword evidence="9" id="KW-1185">Reference proteome</keyword>
<dbReference type="GO" id="GO:0022857">
    <property type="term" value="F:transmembrane transporter activity"/>
    <property type="evidence" value="ECO:0007669"/>
    <property type="project" value="InterPro"/>
</dbReference>
<evidence type="ECO:0000256" key="5">
    <source>
        <dbReference type="ARBA" id="ARBA00023136"/>
    </source>
</evidence>
<dbReference type="EMBL" id="JAMZFT010000002">
    <property type="protein sequence ID" value="MCP1337106.1"/>
    <property type="molecule type" value="Genomic_DNA"/>
</dbReference>
<protein>
    <submittedName>
        <fullName evidence="8">MFS transporter</fullName>
    </submittedName>
</protein>
<feature type="transmembrane region" description="Helical" evidence="6">
    <location>
        <begin position="291"/>
        <end position="313"/>
    </location>
</feature>
<keyword evidence="2" id="KW-1003">Cell membrane</keyword>
<dbReference type="RefSeq" id="WP_269333040.1">
    <property type="nucleotide sequence ID" value="NZ_JAMZFT010000002.1"/>
</dbReference>
<evidence type="ECO:0000256" key="2">
    <source>
        <dbReference type="ARBA" id="ARBA00022475"/>
    </source>
</evidence>
<evidence type="ECO:0000259" key="7">
    <source>
        <dbReference type="PROSITE" id="PS50850"/>
    </source>
</evidence>
<evidence type="ECO:0000256" key="4">
    <source>
        <dbReference type="ARBA" id="ARBA00022989"/>
    </source>
</evidence>
<dbReference type="Gene3D" id="1.20.1250.20">
    <property type="entry name" value="MFS general substrate transporter like domains"/>
    <property type="match status" value="2"/>
</dbReference>
<dbReference type="InterPro" id="IPR036259">
    <property type="entry name" value="MFS_trans_sf"/>
</dbReference>
<feature type="transmembrane region" description="Helical" evidence="6">
    <location>
        <begin position="66"/>
        <end position="87"/>
    </location>
</feature>
<comment type="subcellular location">
    <subcellularLocation>
        <location evidence="1">Cell membrane</location>
        <topology evidence="1">Multi-pass membrane protein</topology>
    </subcellularLocation>
</comment>
<reference evidence="8" key="1">
    <citation type="submission" date="2022-06" db="EMBL/GenBank/DDBJ databases">
        <title>Isolation and Genomics of Futiania mangrovii gen. nov., sp. nov., a Rare and Metabolically-versatile member in the Class Alphaproteobacteria.</title>
        <authorList>
            <person name="Liu L."/>
            <person name="Huang W.-C."/>
            <person name="Pan J."/>
            <person name="Li J."/>
            <person name="Huang Y."/>
            <person name="Du H."/>
            <person name="Liu Y."/>
            <person name="Li M."/>
        </authorList>
    </citation>
    <scope>NUCLEOTIDE SEQUENCE</scope>
    <source>
        <strain evidence="8">FT118</strain>
    </source>
</reference>
<dbReference type="GO" id="GO:0005886">
    <property type="term" value="C:plasma membrane"/>
    <property type="evidence" value="ECO:0007669"/>
    <property type="project" value="UniProtKB-SubCell"/>
</dbReference>
<feature type="transmembrane region" description="Helical" evidence="6">
    <location>
        <begin position="264"/>
        <end position="285"/>
    </location>
</feature>
<feature type="transmembrane region" description="Helical" evidence="6">
    <location>
        <begin position="32"/>
        <end position="54"/>
    </location>
</feature>
<comment type="caution">
    <text evidence="8">The sequence shown here is derived from an EMBL/GenBank/DDBJ whole genome shotgun (WGS) entry which is preliminary data.</text>
</comment>
<feature type="transmembrane region" description="Helical" evidence="6">
    <location>
        <begin position="192"/>
        <end position="214"/>
    </location>
</feature>
<dbReference type="SUPFAM" id="SSF103473">
    <property type="entry name" value="MFS general substrate transporter"/>
    <property type="match status" value="1"/>
</dbReference>
<feature type="transmembrane region" description="Helical" evidence="6">
    <location>
        <begin position="93"/>
        <end position="113"/>
    </location>
</feature>
<name>A0A9J6PM34_9PROT</name>
<dbReference type="PANTHER" id="PTHR43124:SF3">
    <property type="entry name" value="CHLORAMPHENICOL EFFLUX PUMP RV0191"/>
    <property type="match status" value="1"/>
</dbReference>
<feature type="transmembrane region" description="Helical" evidence="6">
    <location>
        <begin position="120"/>
        <end position="140"/>
    </location>
</feature>
<evidence type="ECO:0000313" key="9">
    <source>
        <dbReference type="Proteomes" id="UP001055804"/>
    </source>
</evidence>
<organism evidence="8 9">
    <name type="scientific">Futiania mangrovi</name>
    <dbReference type="NCBI Taxonomy" id="2959716"/>
    <lineage>
        <taxon>Bacteria</taxon>
        <taxon>Pseudomonadati</taxon>
        <taxon>Pseudomonadota</taxon>
        <taxon>Alphaproteobacteria</taxon>
        <taxon>Futianiales</taxon>
        <taxon>Futianiaceae</taxon>
        <taxon>Futiania</taxon>
    </lineage>
</organism>
<proteinExistence type="predicted"/>
<evidence type="ECO:0000256" key="3">
    <source>
        <dbReference type="ARBA" id="ARBA00022692"/>
    </source>
</evidence>
<gene>
    <name evidence="8" type="ORF">NJQ99_11840</name>
</gene>
<feature type="transmembrane region" description="Helical" evidence="6">
    <location>
        <begin position="363"/>
        <end position="384"/>
    </location>
</feature>
<evidence type="ECO:0000256" key="1">
    <source>
        <dbReference type="ARBA" id="ARBA00004651"/>
    </source>
</evidence>
<keyword evidence="4 6" id="KW-1133">Transmembrane helix</keyword>
<keyword evidence="3 6" id="KW-0812">Transmembrane</keyword>
<dbReference type="AlphaFoldDB" id="A0A9J6PM34"/>
<dbReference type="PANTHER" id="PTHR43124">
    <property type="entry name" value="PURINE EFFLUX PUMP PBUE"/>
    <property type="match status" value="1"/>
</dbReference>
<sequence>MAFGYLLSYLFRTINAALAPYLASDFGLTASSLGLLTSTYLLAFGLMQIPLGLMIDRFGVRRVQGINLLVTACGAGLFAAAESLGLLMVARAMIGAGVAVSLMASFASFIIWLPPRRVPLAIGLLMGFGGLGAMLAGAPVEFLMETVGWRTIFFGLAIATFAVSVAVLLLLPDSPRQSSSWSRLLSGLAAIYATRLFWRIVPLAILTCGTAFALQGLWAGLWLSDVAGFEQGQVAAYLSIMAFGLLVGSIACGPMASLSERCGLSLVHLVGALSLVFFVTLALLSAGLADLALPCWFLVGFLINPMSLTYVVLAQSFTPDMAGRVNTGINVLVILGSFLLQAAIGWVLDLWETDRAGRYPVEAYATAFGTLTALGLLALVWYWFGGDRGAPADRGDGARD</sequence>
<dbReference type="PROSITE" id="PS50850">
    <property type="entry name" value="MFS"/>
    <property type="match status" value="1"/>
</dbReference>
<dbReference type="InterPro" id="IPR050189">
    <property type="entry name" value="MFS_Efflux_Transporters"/>
</dbReference>
<keyword evidence="5 6" id="KW-0472">Membrane</keyword>
<evidence type="ECO:0000313" key="8">
    <source>
        <dbReference type="EMBL" id="MCP1337106.1"/>
    </source>
</evidence>
<evidence type="ECO:0000256" key="6">
    <source>
        <dbReference type="SAM" id="Phobius"/>
    </source>
</evidence>
<feature type="transmembrane region" description="Helical" evidence="6">
    <location>
        <begin position="325"/>
        <end position="348"/>
    </location>
</feature>
<accession>A0A9J6PM34</accession>
<dbReference type="InterPro" id="IPR020846">
    <property type="entry name" value="MFS_dom"/>
</dbReference>
<dbReference type="Pfam" id="PF07690">
    <property type="entry name" value="MFS_1"/>
    <property type="match status" value="1"/>
</dbReference>
<dbReference type="Proteomes" id="UP001055804">
    <property type="component" value="Unassembled WGS sequence"/>
</dbReference>